<dbReference type="RefSeq" id="WP_312740979.1">
    <property type="nucleotide sequence ID" value="NZ_CP116968.1"/>
</dbReference>
<dbReference type="InterPro" id="IPR021409">
    <property type="entry name" value="DUF3047"/>
</dbReference>
<evidence type="ECO:0000313" key="1">
    <source>
        <dbReference type="EMBL" id="WNM60348.1"/>
    </source>
</evidence>
<gene>
    <name evidence="1" type="ORF">PQG83_11295</name>
</gene>
<evidence type="ECO:0000313" key="2">
    <source>
        <dbReference type="Proteomes" id="UP001302494"/>
    </source>
</evidence>
<protein>
    <submittedName>
        <fullName evidence="1">DUF3047 domain-containing protein</fullName>
    </submittedName>
</protein>
<organism evidence="1 2">
    <name type="scientific">Candidatus Nitrospira neomarina</name>
    <dbReference type="NCBI Taxonomy" id="3020899"/>
    <lineage>
        <taxon>Bacteria</taxon>
        <taxon>Pseudomonadati</taxon>
        <taxon>Nitrospirota</taxon>
        <taxon>Nitrospiria</taxon>
        <taxon>Nitrospirales</taxon>
        <taxon>Nitrospiraceae</taxon>
        <taxon>Nitrospira</taxon>
    </lineage>
</organism>
<keyword evidence="2" id="KW-1185">Reference proteome</keyword>
<sequence>MRISFWQHNNFKDVKRSRVSAACLTWLVVGLLINGSSAVWAQEAPSSGPSSSSMVLEDFQHPDAKGFPQGWEAQRSTVTAHETYTIQEEGGTFFLSAKNANQRVYTKHITWDPKQHPILTWRWRIQSVPDDADFLAAIYPSLDVDLMFIPVNTKYVWSATLPVGSVKEGGMFSSTEIVIRSGTESLGMWVEERVNVYEDFLKIHEHEPAPHAWGISLLGGPGVEVDFGSIRVQSESSSGNLGRE</sequence>
<name>A0AA96GJX6_9BACT</name>
<accession>A0AA96GJX6</accession>
<dbReference type="AlphaFoldDB" id="A0AA96GJX6"/>
<dbReference type="Proteomes" id="UP001302494">
    <property type="component" value="Chromosome"/>
</dbReference>
<proteinExistence type="predicted"/>
<dbReference type="EMBL" id="CP116968">
    <property type="protein sequence ID" value="WNM60348.1"/>
    <property type="molecule type" value="Genomic_DNA"/>
</dbReference>
<dbReference type="KEGG" id="nneo:PQG83_11295"/>
<dbReference type="Pfam" id="PF11249">
    <property type="entry name" value="DUF3047"/>
    <property type="match status" value="2"/>
</dbReference>
<reference evidence="1 2" key="1">
    <citation type="submission" date="2023-01" db="EMBL/GenBank/DDBJ databases">
        <title>Cultivation and genomic characterization of new, ubiquitous marine nitrite-oxidizing bacteria from the Nitrospirales.</title>
        <authorList>
            <person name="Mueller A.J."/>
            <person name="Daebeler A."/>
            <person name="Herbold C.W."/>
            <person name="Kirkegaard R.H."/>
            <person name="Daims H."/>
        </authorList>
    </citation>
    <scope>NUCLEOTIDE SEQUENCE [LARGE SCALE GENOMIC DNA]</scope>
    <source>
        <strain evidence="1 2">DK</strain>
    </source>
</reference>